<dbReference type="InterPro" id="IPR036615">
    <property type="entry name" value="Mur_ligase_C_dom_sf"/>
</dbReference>
<feature type="domain" description="Mur ligase central" evidence="6">
    <location>
        <begin position="182"/>
        <end position="371"/>
    </location>
</feature>
<feature type="transmembrane region" description="Helical" evidence="4">
    <location>
        <begin position="131"/>
        <end position="153"/>
    </location>
</feature>
<evidence type="ECO:0000313" key="7">
    <source>
        <dbReference type="EMBL" id="EAY26824.1"/>
    </source>
</evidence>
<accession>A1ZSA1</accession>
<evidence type="ECO:0000259" key="6">
    <source>
        <dbReference type="Pfam" id="PF08245"/>
    </source>
</evidence>
<dbReference type="SUPFAM" id="SSF53623">
    <property type="entry name" value="MurD-like peptide ligases, catalytic domain"/>
    <property type="match status" value="1"/>
</dbReference>
<dbReference type="Gene3D" id="3.40.1190.10">
    <property type="entry name" value="Mur-like, catalytic domain"/>
    <property type="match status" value="1"/>
</dbReference>
<dbReference type="SUPFAM" id="SSF53244">
    <property type="entry name" value="MurD-like peptide ligases, peptide-binding domain"/>
    <property type="match status" value="1"/>
</dbReference>
<proteinExistence type="predicted"/>
<keyword evidence="4" id="KW-0472">Membrane</keyword>
<evidence type="ECO:0000256" key="3">
    <source>
        <dbReference type="ARBA" id="ARBA00022840"/>
    </source>
</evidence>
<dbReference type="InterPro" id="IPR051046">
    <property type="entry name" value="MurCDEF_CellWall_CoF430Synth"/>
</dbReference>
<evidence type="ECO:0000313" key="8">
    <source>
        <dbReference type="Proteomes" id="UP000004095"/>
    </source>
</evidence>
<dbReference type="InterPro" id="IPR013221">
    <property type="entry name" value="Mur_ligase_cen"/>
</dbReference>
<dbReference type="Pfam" id="PF02875">
    <property type="entry name" value="Mur_ligase_C"/>
    <property type="match status" value="1"/>
</dbReference>
<reference evidence="7 8" key="1">
    <citation type="submission" date="2007-01" db="EMBL/GenBank/DDBJ databases">
        <authorList>
            <person name="Haygood M."/>
            <person name="Podell S."/>
            <person name="Anderson C."/>
            <person name="Hopkinson B."/>
            <person name="Roe K."/>
            <person name="Barbeau K."/>
            <person name="Gaasterland T."/>
            <person name="Ferriera S."/>
            <person name="Johnson J."/>
            <person name="Kravitz S."/>
            <person name="Beeson K."/>
            <person name="Sutton G."/>
            <person name="Rogers Y.-H."/>
            <person name="Friedman R."/>
            <person name="Frazier M."/>
            <person name="Venter J.C."/>
        </authorList>
    </citation>
    <scope>NUCLEOTIDE SEQUENCE [LARGE SCALE GENOMIC DNA]</scope>
    <source>
        <strain evidence="7 8">ATCC 23134</strain>
    </source>
</reference>
<dbReference type="InterPro" id="IPR036565">
    <property type="entry name" value="Mur-like_cat_sf"/>
</dbReference>
<dbReference type="OrthoDB" id="9801978at2"/>
<keyword evidence="4" id="KW-0812">Transmembrane</keyword>
<feature type="domain" description="Mur ligase C-terminal" evidence="5">
    <location>
        <begin position="393"/>
        <end position="514"/>
    </location>
</feature>
<evidence type="ECO:0000256" key="1">
    <source>
        <dbReference type="ARBA" id="ARBA00022598"/>
    </source>
</evidence>
<dbReference type="GO" id="GO:0016881">
    <property type="term" value="F:acid-amino acid ligase activity"/>
    <property type="evidence" value="ECO:0007669"/>
    <property type="project" value="InterPro"/>
</dbReference>
<protein>
    <submittedName>
        <fullName evidence="7">UDP-N-acetylmuramyl pentapeptide synthase</fullName>
    </submittedName>
</protein>
<sequence length="525" mass="59466">MEKIWFGLVLLSLAAHAFAQLKKELHMMQLNSYRNSRYWSWTKKNFSQKFVFSILLMAIAGVLALLKIASIPAYLVWIFGAGFGAYRLLTEKHKKKLAFTRRAKTLFFTSIGLFVVANTAVVWFVPAQFTMLTLVLMDFMAFGWLILANFVLIPVEQRIAQWYYADARRIIKSMPQLKVIGITGSYGKTSVKHFLTRILSEKYNVVMTPGSYNTPMGVTITIRNHIKPIHEIFVCEMGAKQIGDIKELCNLAHPQIGILTAVADQHLDTFGSIENIQKGKFELIDALPKDGVGYLNFDYEYVKNHSPIAHVENHAYSLHQPDADYQARDLQYTAKGMQFSVYHKNEKVMELETKLMGEANMSNILVCCAVALRFDVPIKNIQFAVKNLQPVKHRMELKRNPGGITILDDAFNSNPAGAKMALNVLKQIEGGQKVIITPGMIELAEKEYELNKVLGEQIAEHVDYAILVGPKQTLPIQEGLKNKNYPEDRLYIARNLTDANQHLMKIAKAGDVVLYENDLPDTYNE</sequence>
<dbReference type="PANTHER" id="PTHR43024">
    <property type="entry name" value="UDP-N-ACETYLMURAMOYL-TRIPEPTIDE--D-ALANYL-D-ALANINE LIGASE"/>
    <property type="match status" value="1"/>
</dbReference>
<dbReference type="EMBL" id="AAWS01000030">
    <property type="protein sequence ID" value="EAY26824.1"/>
    <property type="molecule type" value="Genomic_DNA"/>
</dbReference>
<dbReference type="InterPro" id="IPR004101">
    <property type="entry name" value="Mur_ligase_C"/>
</dbReference>
<dbReference type="Gene3D" id="3.90.190.20">
    <property type="entry name" value="Mur ligase, C-terminal domain"/>
    <property type="match status" value="1"/>
</dbReference>
<name>A1ZSA1_MICM2</name>
<comment type="caution">
    <text evidence="7">The sequence shown here is derived from an EMBL/GenBank/DDBJ whole genome shotgun (WGS) entry which is preliminary data.</text>
</comment>
<keyword evidence="4" id="KW-1133">Transmembrane helix</keyword>
<dbReference type="GO" id="GO:0005524">
    <property type="term" value="F:ATP binding"/>
    <property type="evidence" value="ECO:0007669"/>
    <property type="project" value="UniProtKB-KW"/>
</dbReference>
<keyword evidence="1" id="KW-0436">Ligase</keyword>
<gene>
    <name evidence="7" type="ORF">M23134_00790</name>
</gene>
<dbReference type="Pfam" id="PF08245">
    <property type="entry name" value="Mur_ligase_M"/>
    <property type="match status" value="1"/>
</dbReference>
<dbReference type="PANTHER" id="PTHR43024:SF1">
    <property type="entry name" value="UDP-N-ACETYLMURAMOYL-TRIPEPTIDE--D-ALANYL-D-ALANINE LIGASE"/>
    <property type="match status" value="1"/>
</dbReference>
<evidence type="ECO:0000259" key="5">
    <source>
        <dbReference type="Pfam" id="PF02875"/>
    </source>
</evidence>
<feature type="transmembrane region" description="Helical" evidence="4">
    <location>
        <begin position="105"/>
        <end position="125"/>
    </location>
</feature>
<dbReference type="eggNOG" id="COG0770">
    <property type="taxonomic scope" value="Bacteria"/>
</dbReference>
<feature type="transmembrane region" description="Helical" evidence="4">
    <location>
        <begin position="51"/>
        <end position="84"/>
    </location>
</feature>
<keyword evidence="8" id="KW-1185">Reference proteome</keyword>
<keyword evidence="2" id="KW-0547">Nucleotide-binding</keyword>
<dbReference type="AlphaFoldDB" id="A1ZSA1"/>
<evidence type="ECO:0000256" key="4">
    <source>
        <dbReference type="SAM" id="Phobius"/>
    </source>
</evidence>
<evidence type="ECO:0000256" key="2">
    <source>
        <dbReference type="ARBA" id="ARBA00022741"/>
    </source>
</evidence>
<dbReference type="Proteomes" id="UP000004095">
    <property type="component" value="Unassembled WGS sequence"/>
</dbReference>
<organism evidence="7 8">
    <name type="scientific">Microscilla marina ATCC 23134</name>
    <dbReference type="NCBI Taxonomy" id="313606"/>
    <lineage>
        <taxon>Bacteria</taxon>
        <taxon>Pseudomonadati</taxon>
        <taxon>Bacteroidota</taxon>
        <taxon>Cytophagia</taxon>
        <taxon>Cytophagales</taxon>
        <taxon>Microscillaceae</taxon>
        <taxon>Microscilla</taxon>
    </lineage>
</organism>
<keyword evidence="3" id="KW-0067">ATP-binding</keyword>